<dbReference type="InterPro" id="IPR011043">
    <property type="entry name" value="Gal_Oxase/kelch_b-propeller"/>
</dbReference>
<dbReference type="InterPro" id="IPR013517">
    <property type="entry name" value="FG-GAP"/>
</dbReference>
<comment type="caution">
    <text evidence="2">The sequence shown here is derived from an EMBL/GenBank/DDBJ whole genome shotgun (WGS) entry which is preliminary data.</text>
</comment>
<feature type="non-terminal residue" evidence="2">
    <location>
        <position position="109"/>
    </location>
</feature>
<protein>
    <recommendedName>
        <fullName evidence="3">PKD domain-containing protein</fullName>
    </recommendedName>
</protein>
<dbReference type="EMBL" id="BART01036679">
    <property type="protein sequence ID" value="GAH13390.1"/>
    <property type="molecule type" value="Genomic_DNA"/>
</dbReference>
<dbReference type="AlphaFoldDB" id="X1DYV9"/>
<dbReference type="PANTHER" id="PTHR36220:SF1">
    <property type="entry name" value="GAMMA TUBULIN COMPLEX COMPONENT C-TERMINAL DOMAIN-CONTAINING PROTEIN"/>
    <property type="match status" value="1"/>
</dbReference>
<organism evidence="2">
    <name type="scientific">marine sediment metagenome</name>
    <dbReference type="NCBI Taxonomy" id="412755"/>
    <lineage>
        <taxon>unclassified sequences</taxon>
        <taxon>metagenomes</taxon>
        <taxon>ecological metagenomes</taxon>
    </lineage>
</organism>
<evidence type="ECO:0000313" key="2">
    <source>
        <dbReference type="EMBL" id="GAH13390.1"/>
    </source>
</evidence>
<gene>
    <name evidence="2" type="ORF">S01H4_61738</name>
</gene>
<keyword evidence="1" id="KW-0732">Signal</keyword>
<dbReference type="Gene3D" id="2.130.10.130">
    <property type="entry name" value="Integrin alpha, N-terminal"/>
    <property type="match status" value="1"/>
</dbReference>
<dbReference type="Pfam" id="PF14312">
    <property type="entry name" value="FG-GAP_2"/>
    <property type="match status" value="2"/>
</dbReference>
<dbReference type="SUPFAM" id="SSF50965">
    <property type="entry name" value="Galactose oxidase, central domain"/>
    <property type="match status" value="1"/>
</dbReference>
<evidence type="ECO:0008006" key="3">
    <source>
        <dbReference type="Google" id="ProtNLM"/>
    </source>
</evidence>
<proteinExistence type="predicted"/>
<name>X1DYV9_9ZZZZ</name>
<dbReference type="InterPro" id="IPR028994">
    <property type="entry name" value="Integrin_alpha_N"/>
</dbReference>
<reference evidence="2" key="1">
    <citation type="journal article" date="2014" name="Front. Microbiol.">
        <title>High frequency of phylogenetically diverse reductive dehalogenase-homologous genes in deep subseafloor sedimentary metagenomes.</title>
        <authorList>
            <person name="Kawai M."/>
            <person name="Futagami T."/>
            <person name="Toyoda A."/>
            <person name="Takaki Y."/>
            <person name="Nishi S."/>
            <person name="Hori S."/>
            <person name="Arai W."/>
            <person name="Tsubouchi T."/>
            <person name="Morono Y."/>
            <person name="Uchiyama I."/>
            <person name="Ito T."/>
            <person name="Fujiyama A."/>
            <person name="Inagaki F."/>
            <person name="Takami H."/>
        </authorList>
    </citation>
    <scope>NUCLEOTIDE SEQUENCE</scope>
    <source>
        <strain evidence="2">Expedition CK06-06</strain>
    </source>
</reference>
<evidence type="ECO:0000256" key="1">
    <source>
        <dbReference type="ARBA" id="ARBA00022729"/>
    </source>
</evidence>
<dbReference type="PANTHER" id="PTHR36220">
    <property type="entry name" value="UNNAMED PRODUCT"/>
    <property type="match status" value="1"/>
</dbReference>
<accession>X1DYV9</accession>
<sequence length="109" mass="11471">MLPSDGSAGDIFGRSVSIDGDYVVIGANLDDDNGKDSGAAYIFKRSGSTWIQEAKLLASDGRASDRFGFSVSINGTTAIIGADLNDNKGENSGAAYIFRLSGSRWVQED</sequence>